<accession>A0A916NMX7</accession>
<dbReference type="InterPro" id="IPR048799">
    <property type="entry name" value="P68_RBP_TagC-like_beta-prop"/>
</dbReference>
<feature type="domain" description="P68 RBP/TagC-like beta-propeller" evidence="2">
    <location>
        <begin position="69"/>
        <end position="172"/>
    </location>
</feature>
<organism evidence="3 4">
    <name type="scientific">Paenibacillus solanacearum</name>
    <dbReference type="NCBI Taxonomy" id="2048548"/>
    <lineage>
        <taxon>Bacteria</taxon>
        <taxon>Bacillati</taxon>
        <taxon>Bacillota</taxon>
        <taxon>Bacilli</taxon>
        <taxon>Bacillales</taxon>
        <taxon>Paenibacillaceae</taxon>
        <taxon>Paenibacillus</taxon>
    </lineage>
</organism>
<gene>
    <name evidence="3" type="ORF">PAESOLCIP111_01165</name>
</gene>
<comment type="caution">
    <text evidence="3">The sequence shown here is derived from an EMBL/GenBank/DDBJ whole genome shotgun (WGS) entry which is preliminary data.</text>
</comment>
<evidence type="ECO:0000256" key="1">
    <source>
        <dbReference type="SAM" id="SignalP"/>
    </source>
</evidence>
<dbReference type="AlphaFoldDB" id="A0A916NMX7"/>
<evidence type="ECO:0000313" key="3">
    <source>
        <dbReference type="EMBL" id="CAG7609409.1"/>
    </source>
</evidence>
<dbReference type="Pfam" id="PF21311">
    <property type="entry name" value="Phage_RBD_prop"/>
    <property type="match status" value="1"/>
</dbReference>
<reference evidence="3" key="1">
    <citation type="submission" date="2021-06" db="EMBL/GenBank/DDBJ databases">
        <authorList>
            <person name="Criscuolo A."/>
        </authorList>
    </citation>
    <scope>NUCLEOTIDE SEQUENCE</scope>
    <source>
        <strain evidence="3">CIP111600</strain>
    </source>
</reference>
<evidence type="ECO:0000313" key="4">
    <source>
        <dbReference type="Proteomes" id="UP000693672"/>
    </source>
</evidence>
<evidence type="ECO:0000259" key="2">
    <source>
        <dbReference type="Pfam" id="PF21311"/>
    </source>
</evidence>
<protein>
    <recommendedName>
        <fullName evidence="2">P68 RBP/TagC-like beta-propeller domain-containing protein</fullName>
    </recommendedName>
</protein>
<proteinExistence type="predicted"/>
<dbReference type="RefSeq" id="WP_218090975.1">
    <property type="nucleotide sequence ID" value="NZ_CAJVAS010000003.1"/>
</dbReference>
<dbReference type="Proteomes" id="UP000693672">
    <property type="component" value="Unassembled WGS sequence"/>
</dbReference>
<name>A0A916NMX7_9BACL</name>
<sequence>MNQVQALRLMKRQLRLLTTVVLSVLLWGMSIFPAFAATPQQTKTTSATLAYNLLGLTHVGGVNQFHIGTTYIYITQKSSGTTHLSRLLINGNNATYVDEMTITNAGHGETLDMYNYNGIDYLYIGSKANTSTDYRWSLQIARVQYTPGATYDYTDLHRFTYMNYANQNGTSLGSPYRVAAGGNSSYTLFRIQTEEGPITWSIYDTVKLNQLLDNNEQVAMNSTEAKAAWIKGFTQSGSNIVRPNDSFQGVDMIGQSAIYTSGGVEGDTPSIAYMTNTGVYKTLVKISNVGTHEIEGMATRDNNVYFNIIADPSNKQTSQKIYYVPESIFQ</sequence>
<dbReference type="EMBL" id="CAJVAS010000003">
    <property type="protein sequence ID" value="CAG7609409.1"/>
    <property type="molecule type" value="Genomic_DNA"/>
</dbReference>
<keyword evidence="4" id="KW-1185">Reference proteome</keyword>
<feature type="signal peptide" evidence="1">
    <location>
        <begin position="1"/>
        <end position="36"/>
    </location>
</feature>
<feature type="chain" id="PRO_5037363774" description="P68 RBP/TagC-like beta-propeller domain-containing protein" evidence="1">
    <location>
        <begin position="37"/>
        <end position="330"/>
    </location>
</feature>
<keyword evidence="1" id="KW-0732">Signal</keyword>